<evidence type="ECO:0000256" key="1">
    <source>
        <dbReference type="ARBA" id="ARBA00004651"/>
    </source>
</evidence>
<feature type="transmembrane region" description="Helical" evidence="6">
    <location>
        <begin position="219"/>
        <end position="241"/>
    </location>
</feature>
<dbReference type="PANTHER" id="PTHR32196:SF72">
    <property type="entry name" value="RIBOSE IMPORT PERMEASE PROTEIN RBSC"/>
    <property type="match status" value="1"/>
</dbReference>
<dbReference type="GO" id="GO:0022857">
    <property type="term" value="F:transmembrane transporter activity"/>
    <property type="evidence" value="ECO:0007669"/>
    <property type="project" value="InterPro"/>
</dbReference>
<evidence type="ECO:0000256" key="3">
    <source>
        <dbReference type="ARBA" id="ARBA00022692"/>
    </source>
</evidence>
<dbReference type="EMBL" id="FNKP01000003">
    <property type="protein sequence ID" value="SDR51236.1"/>
    <property type="molecule type" value="Genomic_DNA"/>
</dbReference>
<name>A0A1H1JMJ8_9BURK</name>
<evidence type="ECO:0000256" key="2">
    <source>
        <dbReference type="ARBA" id="ARBA00022475"/>
    </source>
</evidence>
<keyword evidence="8" id="KW-1185">Reference proteome</keyword>
<dbReference type="Proteomes" id="UP000183487">
    <property type="component" value="Unassembled WGS sequence"/>
</dbReference>
<feature type="transmembrane region" description="Helical" evidence="6">
    <location>
        <begin position="105"/>
        <end position="126"/>
    </location>
</feature>
<dbReference type="OrthoDB" id="9799990at2"/>
<keyword evidence="2" id="KW-1003">Cell membrane</keyword>
<reference evidence="8" key="1">
    <citation type="submission" date="2016-10" db="EMBL/GenBank/DDBJ databases">
        <authorList>
            <person name="Varghese N."/>
        </authorList>
    </citation>
    <scope>NUCLEOTIDE SEQUENCE [LARGE SCALE GENOMIC DNA]</scope>
    <source>
        <strain evidence="8">GAS106B</strain>
    </source>
</reference>
<proteinExistence type="predicted"/>
<dbReference type="InterPro" id="IPR001851">
    <property type="entry name" value="ABC_transp_permease"/>
</dbReference>
<gene>
    <name evidence="7" type="ORF">SAMN05443245_6871</name>
</gene>
<protein>
    <submittedName>
        <fullName evidence="7">Ribose transport system permease protein/putative xylitol transport system permease protein</fullName>
    </submittedName>
</protein>
<comment type="subcellular location">
    <subcellularLocation>
        <location evidence="1">Cell membrane</location>
        <topology evidence="1">Multi-pass membrane protein</topology>
    </subcellularLocation>
</comment>
<feature type="transmembrane region" description="Helical" evidence="6">
    <location>
        <begin position="133"/>
        <end position="154"/>
    </location>
</feature>
<dbReference type="CDD" id="cd06579">
    <property type="entry name" value="TM_PBP1_transp_AraH_like"/>
    <property type="match status" value="1"/>
</dbReference>
<organism evidence="7 8">
    <name type="scientific">Paraburkholderia fungorum</name>
    <dbReference type="NCBI Taxonomy" id="134537"/>
    <lineage>
        <taxon>Bacteria</taxon>
        <taxon>Pseudomonadati</taxon>
        <taxon>Pseudomonadota</taxon>
        <taxon>Betaproteobacteria</taxon>
        <taxon>Burkholderiales</taxon>
        <taxon>Burkholderiaceae</taxon>
        <taxon>Paraburkholderia</taxon>
    </lineage>
</organism>
<accession>A0A1H1JMJ8</accession>
<evidence type="ECO:0000256" key="4">
    <source>
        <dbReference type="ARBA" id="ARBA00022989"/>
    </source>
</evidence>
<evidence type="ECO:0000256" key="5">
    <source>
        <dbReference type="ARBA" id="ARBA00023136"/>
    </source>
</evidence>
<evidence type="ECO:0000313" key="7">
    <source>
        <dbReference type="EMBL" id="SDR51236.1"/>
    </source>
</evidence>
<evidence type="ECO:0000256" key="6">
    <source>
        <dbReference type="SAM" id="Phobius"/>
    </source>
</evidence>
<feature type="transmembrane region" description="Helical" evidence="6">
    <location>
        <begin position="273"/>
        <end position="293"/>
    </location>
</feature>
<dbReference type="PANTHER" id="PTHR32196">
    <property type="entry name" value="ABC TRANSPORTER PERMEASE PROTEIN YPHD-RELATED-RELATED"/>
    <property type="match status" value="1"/>
</dbReference>
<dbReference type="RefSeq" id="WP_083380211.1">
    <property type="nucleotide sequence ID" value="NZ_FNKP01000003.1"/>
</dbReference>
<feature type="transmembrane region" description="Helical" evidence="6">
    <location>
        <begin position="56"/>
        <end position="75"/>
    </location>
</feature>
<feature type="transmembrane region" description="Helical" evidence="6">
    <location>
        <begin position="174"/>
        <end position="198"/>
    </location>
</feature>
<feature type="transmembrane region" description="Helical" evidence="6">
    <location>
        <begin position="299"/>
        <end position="316"/>
    </location>
</feature>
<keyword evidence="3 6" id="KW-0812">Transmembrane</keyword>
<dbReference type="Pfam" id="PF02653">
    <property type="entry name" value="BPD_transp_2"/>
    <property type="match status" value="1"/>
</dbReference>
<keyword evidence="4 6" id="KW-1133">Transmembrane helix</keyword>
<feature type="transmembrane region" description="Helical" evidence="6">
    <location>
        <begin position="247"/>
        <end position="266"/>
    </location>
</feature>
<keyword evidence="5 6" id="KW-0472">Membrane</keyword>
<sequence>MSTTNHSLPAVQPSKKRFDYSEFVAHYIAYLALVLVVLVFGVLAPDRFLTLANLGTVLQNGAVLCLVAIGLTFVIIGGSIDLSVGSAMALAGVCAAYFTPQLGVWAFPIAMLVGGAIGAINGALFVWGRIPSFVVTLGMLSMARGVTVMLTQGTPVSISLTSPYNSLGNPPVPFLFMLVAATLTALLLKFTTFGRYVFAIGGDEEKTRILGVPIRGVKFAMFILAGVMAGTGGGILTAQIGSGSPTTGIGFELMAISAVVIGGTPLTGGMGSIVGTVVGSLVMTALANGLVILGVSTNVQTVLTGAVLIVSVLVSIRRGKIRIIK</sequence>
<dbReference type="GO" id="GO:0005886">
    <property type="term" value="C:plasma membrane"/>
    <property type="evidence" value="ECO:0007669"/>
    <property type="project" value="UniProtKB-SubCell"/>
</dbReference>
<dbReference type="AlphaFoldDB" id="A0A1H1JMJ8"/>
<feature type="transmembrane region" description="Helical" evidence="6">
    <location>
        <begin position="24"/>
        <end position="44"/>
    </location>
</feature>
<evidence type="ECO:0000313" key="8">
    <source>
        <dbReference type="Proteomes" id="UP000183487"/>
    </source>
</evidence>